<name>A0ABY7FNQ5_MYAAR</name>
<dbReference type="EMBL" id="CP111024">
    <property type="protein sequence ID" value="WAR22764.1"/>
    <property type="molecule type" value="Genomic_DNA"/>
</dbReference>
<feature type="transmembrane region" description="Helical" evidence="6">
    <location>
        <begin position="690"/>
        <end position="711"/>
    </location>
</feature>
<dbReference type="PANTHER" id="PTHR12385">
    <property type="entry name" value="CHOLINE TRANSPORTER-LIKE (SLC FAMILY 44)"/>
    <property type="match status" value="1"/>
</dbReference>
<protein>
    <recommendedName>
        <fullName evidence="6">Choline transporter-like protein</fullName>
    </recommendedName>
</protein>
<evidence type="ECO:0000313" key="8">
    <source>
        <dbReference type="Proteomes" id="UP001164746"/>
    </source>
</evidence>
<dbReference type="Proteomes" id="UP001164746">
    <property type="component" value="Chromosome 13"/>
</dbReference>
<comment type="similarity">
    <text evidence="2 6">Belongs to the CTL (choline transporter-like) family.</text>
</comment>
<feature type="transmembrane region" description="Helical" evidence="6">
    <location>
        <begin position="439"/>
        <end position="455"/>
    </location>
</feature>
<evidence type="ECO:0000256" key="3">
    <source>
        <dbReference type="ARBA" id="ARBA00022692"/>
    </source>
</evidence>
<accession>A0ABY7FNQ5</accession>
<comment type="subcellular location">
    <subcellularLocation>
        <location evidence="6">Cell membrane</location>
        <topology evidence="6">Multi-pass membrane protein</topology>
    </subcellularLocation>
    <subcellularLocation>
        <location evidence="1">Membrane</location>
        <topology evidence="1">Multi-pass membrane protein</topology>
    </subcellularLocation>
</comment>
<feature type="transmembrane region" description="Helical" evidence="6">
    <location>
        <begin position="717"/>
        <end position="735"/>
    </location>
</feature>
<evidence type="ECO:0000313" key="7">
    <source>
        <dbReference type="EMBL" id="WAR22764.1"/>
    </source>
</evidence>
<proteinExistence type="inferred from homology"/>
<feature type="transmembrane region" description="Helical" evidence="6">
    <location>
        <begin position="169"/>
        <end position="191"/>
    </location>
</feature>
<keyword evidence="5 6" id="KW-0472">Membrane</keyword>
<evidence type="ECO:0000256" key="2">
    <source>
        <dbReference type="ARBA" id="ARBA00007168"/>
    </source>
</evidence>
<keyword evidence="3 6" id="KW-0812">Transmembrane</keyword>
<sequence length="771" mass="86283">MCFRRQWICSQGKKMNPKLLLTHPNVMRFGKLEKSSVDQLDVQYSVLDIYVDSEDRSVHSTSIKKPDIQTSTADYEIVALSLRYSAGVQGNREVIDREVLCWQSAGQQDRTGQLSFEKAKGEPFYWLLPGGQGSTQQPSRSSPEVAFHNHSEDKADLAHPVKNRGCTDIIVLLLFIAFWAGMIFIAAFGIVNGDAFRLVFGYDSFGNTCDSDNSDKKIENVSLSGFNTKGRPYVFFMDVSNPFKSKAICVNKCPDNDQQTLGDVELFSQQTGSELCEYDIPVGEYHLQTQSARGPCPLTPLNASSPLLFYCIPKELKKLSYHMKNSLIGYLNTRDVFQKVLSDLINAWQEMILLSLFAIVSPESPCISHPVLNRCIPVNLLATAADVSANIVKFLNASDLFQKVLSDLYKSWKQMIILCFIAIAFSGIMVLLIRFLASFIVWIILAVAIVGSIELDKEEAINLPLLDVEINSERAFLVYSIIATVLTVILLLIILVMRKRISLVVALFHEAGRCISAMPCLLLQPVWTFICLLAFFMYWVIVLAFLSTSEKRSVNAEGYIEYTEHETVSYMWWYHLIGLIWTSEFIIACQQLVVCGSVATWYFARDKSSLGCPIGDAIRLLICHHLGSVAFGALNSENKCGEYCMKCCICCLWCLEKCLKYLNQNAYTISFTTLVNNALRVAAINSVGDFVLFLGKIGVMAATAAVGLLWFKSRSDLHYYAIPVLLVCVFSYLIASSCLSTYEDFVDGTSKELNANRLKNISEEEAEPAEV</sequence>
<evidence type="ECO:0000256" key="5">
    <source>
        <dbReference type="ARBA" id="ARBA00023136"/>
    </source>
</evidence>
<dbReference type="Pfam" id="PF04515">
    <property type="entry name" value="Choline_transpo"/>
    <property type="match status" value="1"/>
</dbReference>
<evidence type="ECO:0000256" key="4">
    <source>
        <dbReference type="ARBA" id="ARBA00022989"/>
    </source>
</evidence>
<evidence type="ECO:0000256" key="6">
    <source>
        <dbReference type="RuleBase" id="RU368066"/>
    </source>
</evidence>
<dbReference type="InterPro" id="IPR007603">
    <property type="entry name" value="Choline_transptr-like"/>
</dbReference>
<gene>
    <name evidence="7" type="ORF">MAR_036433</name>
</gene>
<evidence type="ECO:0000256" key="1">
    <source>
        <dbReference type="ARBA" id="ARBA00004141"/>
    </source>
</evidence>
<feature type="transmembrane region" description="Helical" evidence="6">
    <location>
        <begin position="476"/>
        <end position="497"/>
    </location>
</feature>
<feature type="transmembrane region" description="Helical" evidence="6">
    <location>
        <begin position="526"/>
        <end position="546"/>
    </location>
</feature>
<dbReference type="PANTHER" id="PTHR12385:SF12">
    <property type="entry name" value="CHOLINE TRANSPORTER-LIKE PROTEIN"/>
    <property type="match status" value="1"/>
</dbReference>
<reference evidence="7" key="1">
    <citation type="submission" date="2022-11" db="EMBL/GenBank/DDBJ databases">
        <title>Centuries of genome instability and evolution in soft-shell clam transmissible cancer (bioRxiv).</title>
        <authorList>
            <person name="Hart S.F.M."/>
            <person name="Yonemitsu M.A."/>
            <person name="Giersch R.M."/>
            <person name="Beal B.F."/>
            <person name="Arriagada G."/>
            <person name="Davis B.W."/>
            <person name="Ostrander E.A."/>
            <person name="Goff S.P."/>
            <person name="Metzger M.J."/>
        </authorList>
    </citation>
    <scope>NUCLEOTIDE SEQUENCE</scope>
    <source>
        <strain evidence="7">MELC-2E11</strain>
        <tissue evidence="7">Siphon/mantle</tissue>
    </source>
</reference>
<feature type="transmembrane region" description="Helical" evidence="6">
    <location>
        <begin position="415"/>
        <end position="433"/>
    </location>
</feature>
<organism evidence="7 8">
    <name type="scientific">Mya arenaria</name>
    <name type="common">Soft-shell clam</name>
    <dbReference type="NCBI Taxonomy" id="6604"/>
    <lineage>
        <taxon>Eukaryota</taxon>
        <taxon>Metazoa</taxon>
        <taxon>Spiralia</taxon>
        <taxon>Lophotrochozoa</taxon>
        <taxon>Mollusca</taxon>
        <taxon>Bivalvia</taxon>
        <taxon>Autobranchia</taxon>
        <taxon>Heteroconchia</taxon>
        <taxon>Euheterodonta</taxon>
        <taxon>Imparidentia</taxon>
        <taxon>Neoheterodontei</taxon>
        <taxon>Myida</taxon>
        <taxon>Myoidea</taxon>
        <taxon>Myidae</taxon>
        <taxon>Mya</taxon>
    </lineage>
</organism>
<keyword evidence="4 6" id="KW-1133">Transmembrane helix</keyword>
<keyword evidence="8" id="KW-1185">Reference proteome</keyword>
<comment type="function">
    <text evidence="6">Choline transporter.</text>
</comment>